<evidence type="ECO:0000256" key="4">
    <source>
        <dbReference type="ARBA" id="ARBA00023002"/>
    </source>
</evidence>
<sequence>MESYIDYLRRLKAWGEALKENVQAERLSQLIDEKWLKKLDDFLNKIEEHIAKQEVSYEEVRLLQNKGKTLSNLIKTSNTEKAIPYGKHKLPALPYAYDALEPYISKEIMKLHHEKHHQSYVDGLNKAEEELYVKKADSDTMKHWLREQAFHGSGHYLHSIFWNNMTPNSSKQPIKEVQNKIDNDFGSWQKFKKLFSDAANSVEGVGWAVLSWSPISGKLAIQTFEKHQLFQVANTIPLLVLDMWEHAYYLQYQTNKGKYIDNWWNVVNWENVNNRYLTAIKIHM</sequence>
<evidence type="ECO:0000259" key="6">
    <source>
        <dbReference type="Pfam" id="PF02777"/>
    </source>
</evidence>
<evidence type="ECO:0000259" key="5">
    <source>
        <dbReference type="Pfam" id="PF00081"/>
    </source>
</evidence>
<dbReference type="PRINTS" id="PR01703">
    <property type="entry name" value="MNSODISMTASE"/>
</dbReference>
<dbReference type="FunFam" id="1.10.287.990:FF:000001">
    <property type="entry name" value="Superoxide dismutase"/>
    <property type="match status" value="1"/>
</dbReference>
<feature type="domain" description="Manganese/iron superoxide dismutase C-terminal" evidence="6">
    <location>
        <begin position="175"/>
        <end position="275"/>
    </location>
</feature>
<dbReference type="InterPro" id="IPR019832">
    <property type="entry name" value="Mn/Fe_SOD_C"/>
</dbReference>
<dbReference type="GO" id="GO:0004784">
    <property type="term" value="F:superoxide dismutase activity"/>
    <property type="evidence" value="ECO:0007669"/>
    <property type="project" value="UniProtKB-EC"/>
</dbReference>
<dbReference type="Gene3D" id="3.55.40.20">
    <property type="entry name" value="Iron/manganese superoxide dismutase, C-terminal domain"/>
    <property type="match status" value="1"/>
</dbReference>
<dbReference type="EC" id="1.15.1.1" evidence="2"/>
<name>A0A495ADY0_9BACI</name>
<dbReference type="OrthoDB" id="9803125at2"/>
<dbReference type="InterPro" id="IPR036324">
    <property type="entry name" value="Mn/Fe_SOD_N_sf"/>
</dbReference>
<comment type="caution">
    <text evidence="7">The sequence shown here is derived from an EMBL/GenBank/DDBJ whole genome shotgun (WGS) entry which is preliminary data.</text>
</comment>
<gene>
    <name evidence="7" type="ORF">D8M06_02555</name>
</gene>
<organism evidence="7 8">
    <name type="scientific">Oceanobacillus halophilus</name>
    <dbReference type="NCBI Taxonomy" id="930130"/>
    <lineage>
        <taxon>Bacteria</taxon>
        <taxon>Bacillati</taxon>
        <taxon>Bacillota</taxon>
        <taxon>Bacilli</taxon>
        <taxon>Bacillales</taxon>
        <taxon>Bacillaceae</taxon>
        <taxon>Oceanobacillus</taxon>
    </lineage>
</organism>
<evidence type="ECO:0000256" key="3">
    <source>
        <dbReference type="ARBA" id="ARBA00022723"/>
    </source>
</evidence>
<dbReference type="Proteomes" id="UP000269301">
    <property type="component" value="Unassembled WGS sequence"/>
</dbReference>
<evidence type="ECO:0000256" key="2">
    <source>
        <dbReference type="ARBA" id="ARBA00012682"/>
    </source>
</evidence>
<keyword evidence="3" id="KW-0479">Metal-binding</keyword>
<dbReference type="SUPFAM" id="SSF46609">
    <property type="entry name" value="Fe,Mn superoxide dismutase (SOD), N-terminal domain"/>
    <property type="match status" value="1"/>
</dbReference>
<dbReference type="InterPro" id="IPR001189">
    <property type="entry name" value="Mn/Fe_SOD"/>
</dbReference>
<proteinExistence type="inferred from homology"/>
<dbReference type="RefSeq" id="WP_121202781.1">
    <property type="nucleotide sequence ID" value="NZ_RBZP01000001.1"/>
</dbReference>
<dbReference type="PANTHER" id="PTHR11404">
    <property type="entry name" value="SUPEROXIDE DISMUTASE 2"/>
    <property type="match status" value="1"/>
</dbReference>
<keyword evidence="4" id="KW-0560">Oxidoreductase</keyword>
<dbReference type="InterPro" id="IPR050265">
    <property type="entry name" value="Fe/Mn_Superoxide_Dismutase"/>
</dbReference>
<comment type="similarity">
    <text evidence="1">Belongs to the iron/manganese superoxide dismutase family.</text>
</comment>
<reference evidence="7 8" key="1">
    <citation type="journal article" date="2016" name="Int. J. Syst. Evol. Microbiol.">
        <title>Oceanobacillus halophilus sp. nov., a novel moderately halophilic bacterium from a hypersaline lake.</title>
        <authorList>
            <person name="Amoozegar M.A."/>
            <person name="Bagheri M."/>
            <person name="Makhdoumi A."/>
            <person name="Nikou M.M."/>
            <person name="Fazeli S.A.S."/>
            <person name="Schumann P."/>
            <person name="Sproer C."/>
            <person name="Sanchez-Porro C."/>
            <person name="Ventosa A."/>
        </authorList>
    </citation>
    <scope>NUCLEOTIDE SEQUENCE [LARGE SCALE GENOMIC DNA]</scope>
    <source>
        <strain evidence="7 8">DSM 23996</strain>
    </source>
</reference>
<dbReference type="PANTHER" id="PTHR11404:SF6">
    <property type="entry name" value="SUPEROXIDE DISMUTASE [MN], MITOCHONDRIAL"/>
    <property type="match status" value="1"/>
</dbReference>
<dbReference type="InterPro" id="IPR036314">
    <property type="entry name" value="SOD_C_sf"/>
</dbReference>
<protein>
    <recommendedName>
        <fullName evidence="2">superoxide dismutase</fullName>
        <ecNumber evidence="2">1.15.1.1</ecNumber>
    </recommendedName>
</protein>
<feature type="domain" description="Manganese/iron superoxide dismutase N-terminal" evidence="5">
    <location>
        <begin position="87"/>
        <end position="166"/>
    </location>
</feature>
<dbReference type="Gene3D" id="1.10.287.990">
    <property type="entry name" value="Fe,Mn superoxide dismutase (SOD) domain"/>
    <property type="match status" value="1"/>
</dbReference>
<dbReference type="Pfam" id="PF02777">
    <property type="entry name" value="Sod_Fe_C"/>
    <property type="match status" value="1"/>
</dbReference>
<dbReference type="Pfam" id="PF00081">
    <property type="entry name" value="Sod_Fe_N"/>
    <property type="match status" value="1"/>
</dbReference>
<dbReference type="EMBL" id="RBZP01000001">
    <property type="protein sequence ID" value="RKQ37704.1"/>
    <property type="molecule type" value="Genomic_DNA"/>
</dbReference>
<dbReference type="AlphaFoldDB" id="A0A495ADY0"/>
<dbReference type="SUPFAM" id="SSF54719">
    <property type="entry name" value="Fe,Mn superoxide dismutase (SOD), C-terminal domain"/>
    <property type="match status" value="1"/>
</dbReference>
<dbReference type="InterPro" id="IPR019833">
    <property type="entry name" value="Mn/Fe_SOD_BS"/>
</dbReference>
<evidence type="ECO:0000256" key="1">
    <source>
        <dbReference type="ARBA" id="ARBA00008714"/>
    </source>
</evidence>
<dbReference type="InterPro" id="IPR019831">
    <property type="entry name" value="Mn/Fe_SOD_N"/>
</dbReference>
<dbReference type="PROSITE" id="PS00088">
    <property type="entry name" value="SOD_MN"/>
    <property type="match status" value="1"/>
</dbReference>
<keyword evidence="8" id="KW-1185">Reference proteome</keyword>
<dbReference type="GO" id="GO:0046872">
    <property type="term" value="F:metal ion binding"/>
    <property type="evidence" value="ECO:0007669"/>
    <property type="project" value="UniProtKB-KW"/>
</dbReference>
<evidence type="ECO:0000313" key="7">
    <source>
        <dbReference type="EMBL" id="RKQ37704.1"/>
    </source>
</evidence>
<evidence type="ECO:0000313" key="8">
    <source>
        <dbReference type="Proteomes" id="UP000269301"/>
    </source>
</evidence>
<accession>A0A495ADY0</accession>
<dbReference type="FunFam" id="3.55.40.20:FF:000004">
    <property type="entry name" value="Superoxide dismutase [Fe]"/>
    <property type="match status" value="1"/>
</dbReference>